<gene>
    <name evidence="2" type="ORF">NXF25_019176</name>
</gene>
<evidence type="ECO:0000256" key="1">
    <source>
        <dbReference type="SAM" id="MobiDB-lite"/>
    </source>
</evidence>
<organism evidence="2 3">
    <name type="scientific">Crotalus adamanteus</name>
    <name type="common">Eastern diamondback rattlesnake</name>
    <dbReference type="NCBI Taxonomy" id="8729"/>
    <lineage>
        <taxon>Eukaryota</taxon>
        <taxon>Metazoa</taxon>
        <taxon>Chordata</taxon>
        <taxon>Craniata</taxon>
        <taxon>Vertebrata</taxon>
        <taxon>Euteleostomi</taxon>
        <taxon>Lepidosauria</taxon>
        <taxon>Squamata</taxon>
        <taxon>Bifurcata</taxon>
        <taxon>Unidentata</taxon>
        <taxon>Episquamata</taxon>
        <taxon>Toxicofera</taxon>
        <taxon>Serpentes</taxon>
        <taxon>Colubroidea</taxon>
        <taxon>Viperidae</taxon>
        <taxon>Crotalinae</taxon>
        <taxon>Crotalus</taxon>
    </lineage>
</organism>
<proteinExistence type="predicted"/>
<evidence type="ECO:0000313" key="2">
    <source>
        <dbReference type="EMBL" id="KAK9395815.1"/>
    </source>
</evidence>
<feature type="region of interest" description="Disordered" evidence="1">
    <location>
        <begin position="43"/>
        <end position="66"/>
    </location>
</feature>
<feature type="non-terminal residue" evidence="2">
    <location>
        <position position="1"/>
    </location>
</feature>
<protein>
    <submittedName>
        <fullName evidence="2">Uncharacterized protein</fullName>
    </submittedName>
</protein>
<keyword evidence="3" id="KW-1185">Reference proteome</keyword>
<dbReference type="AlphaFoldDB" id="A0AAW1B1W5"/>
<comment type="caution">
    <text evidence="2">The sequence shown here is derived from an EMBL/GenBank/DDBJ whole genome shotgun (WGS) entry which is preliminary data.</text>
</comment>
<feature type="compositionally biased region" description="Polar residues" evidence="1">
    <location>
        <begin position="44"/>
        <end position="56"/>
    </location>
</feature>
<accession>A0AAW1B1W5</accession>
<reference evidence="2 3" key="1">
    <citation type="journal article" date="2024" name="Proc. Natl. Acad. Sci. U.S.A.">
        <title>The genetic regulatory architecture and epigenomic basis for age-related changes in rattlesnake venom.</title>
        <authorList>
            <person name="Hogan M.P."/>
            <person name="Holding M.L."/>
            <person name="Nystrom G.S."/>
            <person name="Colston T.J."/>
            <person name="Bartlett D.A."/>
            <person name="Mason A.J."/>
            <person name="Ellsworth S.A."/>
            <person name="Rautsaw R.M."/>
            <person name="Lawrence K.C."/>
            <person name="Strickland J.L."/>
            <person name="He B."/>
            <person name="Fraser P."/>
            <person name="Margres M.J."/>
            <person name="Gilbert D.M."/>
            <person name="Gibbs H.L."/>
            <person name="Parkinson C.L."/>
            <person name="Rokyta D.R."/>
        </authorList>
    </citation>
    <scope>NUCLEOTIDE SEQUENCE [LARGE SCALE GENOMIC DNA]</scope>
    <source>
        <strain evidence="2">DRR0105</strain>
    </source>
</reference>
<evidence type="ECO:0000313" key="3">
    <source>
        <dbReference type="Proteomes" id="UP001474421"/>
    </source>
</evidence>
<name>A0AAW1B1W5_CROAD</name>
<dbReference type="Proteomes" id="UP001474421">
    <property type="component" value="Unassembled WGS sequence"/>
</dbReference>
<dbReference type="EMBL" id="JAOTOJ010000009">
    <property type="protein sequence ID" value="KAK9395815.1"/>
    <property type="molecule type" value="Genomic_DNA"/>
</dbReference>
<sequence length="145" mass="16593">FNHFNFTLKYLPGGKNFLADALSRIAHYKSRREEDINSIIPLPQSASQVTTRGQTQRRSDEPDSQLMQKFKEELKTDSWFNDNRSLLTHQDGLAWKGSKLYLPPSLRTQALQHSHDAKQASHFGIFKNFAFGTVAVLVARHEKGH</sequence>